<evidence type="ECO:0000256" key="4">
    <source>
        <dbReference type="ARBA" id="ARBA00022723"/>
    </source>
</evidence>
<dbReference type="GO" id="GO:0046872">
    <property type="term" value="F:metal ion binding"/>
    <property type="evidence" value="ECO:0007669"/>
    <property type="project" value="UniProtKB-KW"/>
</dbReference>
<dbReference type="Gene3D" id="3.40.50.1010">
    <property type="entry name" value="5'-nuclease"/>
    <property type="match status" value="1"/>
</dbReference>
<dbReference type="GO" id="GO:0016787">
    <property type="term" value="F:hydrolase activity"/>
    <property type="evidence" value="ECO:0007669"/>
    <property type="project" value="UniProtKB-KW"/>
</dbReference>
<dbReference type="RefSeq" id="WP_235178322.1">
    <property type="nucleotide sequence ID" value="NZ_JAKFFV010000008.1"/>
</dbReference>
<dbReference type="InterPro" id="IPR029060">
    <property type="entry name" value="PIN-like_dom_sf"/>
</dbReference>
<dbReference type="GO" id="GO:0004518">
    <property type="term" value="F:nuclease activity"/>
    <property type="evidence" value="ECO:0007669"/>
    <property type="project" value="UniProtKB-KW"/>
</dbReference>
<evidence type="ECO:0000313" key="10">
    <source>
        <dbReference type="Proteomes" id="UP001139411"/>
    </source>
</evidence>
<comment type="similarity">
    <text evidence="7">Belongs to the PINc/VapC protein family.</text>
</comment>
<evidence type="ECO:0000256" key="3">
    <source>
        <dbReference type="ARBA" id="ARBA00022722"/>
    </source>
</evidence>
<dbReference type="EMBL" id="JAKFFV010000008">
    <property type="protein sequence ID" value="MCF2499626.1"/>
    <property type="molecule type" value="Genomic_DNA"/>
</dbReference>
<feature type="domain" description="PIN" evidence="8">
    <location>
        <begin position="16"/>
        <end position="146"/>
    </location>
</feature>
<dbReference type="PANTHER" id="PTHR33653">
    <property type="entry name" value="RIBONUCLEASE VAPC2"/>
    <property type="match status" value="1"/>
</dbReference>
<keyword evidence="5" id="KW-0378">Hydrolase</keyword>
<sequence length="168" mass="18660">MGRFVASASGDQIMGVLFDTNILIGIVRAGDQSGILKYLNPVNSKVYISIVSQGEIKSLALQNKWGSNRIDALERLLSKVAVVDVTDAALNTYTEIDSYSQLRNPRFGKYPFTTPRNMGKNDLWIASLAALLGLELVTADSDFDHLHDVFCDVKRIDQSEFLPFFVKN</sequence>
<comment type="cofactor">
    <cofactor evidence="1">
        <name>Mg(2+)</name>
        <dbReference type="ChEBI" id="CHEBI:18420"/>
    </cofactor>
</comment>
<gene>
    <name evidence="9" type="ORF">L0661_15000</name>
</gene>
<evidence type="ECO:0000256" key="6">
    <source>
        <dbReference type="ARBA" id="ARBA00022842"/>
    </source>
</evidence>
<dbReference type="Proteomes" id="UP001139411">
    <property type="component" value="Unassembled WGS sequence"/>
</dbReference>
<keyword evidence="3" id="KW-0540">Nuclease</keyword>
<dbReference type="PANTHER" id="PTHR33653:SF1">
    <property type="entry name" value="RIBONUCLEASE VAPC2"/>
    <property type="match status" value="1"/>
</dbReference>
<keyword evidence="4" id="KW-0479">Metal-binding</keyword>
<proteinExistence type="inferred from homology"/>
<organism evidence="9 10">
    <name type="scientific">Dyadobacter chenhuakuii</name>
    <dbReference type="NCBI Taxonomy" id="2909339"/>
    <lineage>
        <taxon>Bacteria</taxon>
        <taxon>Pseudomonadati</taxon>
        <taxon>Bacteroidota</taxon>
        <taxon>Cytophagia</taxon>
        <taxon>Cytophagales</taxon>
        <taxon>Spirosomataceae</taxon>
        <taxon>Dyadobacter</taxon>
    </lineage>
</organism>
<dbReference type="CDD" id="cd09881">
    <property type="entry name" value="PIN_VapC4-5_FitB-like"/>
    <property type="match status" value="1"/>
</dbReference>
<dbReference type="InterPro" id="IPR002716">
    <property type="entry name" value="PIN_dom"/>
</dbReference>
<protein>
    <submittedName>
        <fullName evidence="9">Type II toxin-antitoxin system VapC family toxin</fullName>
    </submittedName>
</protein>
<evidence type="ECO:0000256" key="1">
    <source>
        <dbReference type="ARBA" id="ARBA00001946"/>
    </source>
</evidence>
<dbReference type="InterPro" id="IPR050556">
    <property type="entry name" value="Type_II_TA_system_RNase"/>
</dbReference>
<keyword evidence="6" id="KW-0460">Magnesium</keyword>
<keyword evidence="2" id="KW-1277">Toxin-antitoxin system</keyword>
<dbReference type="SUPFAM" id="SSF88723">
    <property type="entry name" value="PIN domain-like"/>
    <property type="match status" value="1"/>
</dbReference>
<evidence type="ECO:0000313" key="9">
    <source>
        <dbReference type="EMBL" id="MCF2499626.1"/>
    </source>
</evidence>
<comment type="caution">
    <text evidence="9">The sequence shown here is derived from an EMBL/GenBank/DDBJ whole genome shotgun (WGS) entry which is preliminary data.</text>
</comment>
<dbReference type="Pfam" id="PF01850">
    <property type="entry name" value="PIN"/>
    <property type="match status" value="1"/>
</dbReference>
<accession>A0A9X1QEJ3</accession>
<evidence type="ECO:0000259" key="8">
    <source>
        <dbReference type="Pfam" id="PF01850"/>
    </source>
</evidence>
<dbReference type="AlphaFoldDB" id="A0A9X1QEJ3"/>
<evidence type="ECO:0000256" key="7">
    <source>
        <dbReference type="ARBA" id="ARBA00038093"/>
    </source>
</evidence>
<evidence type="ECO:0000256" key="2">
    <source>
        <dbReference type="ARBA" id="ARBA00022649"/>
    </source>
</evidence>
<evidence type="ECO:0000256" key="5">
    <source>
        <dbReference type="ARBA" id="ARBA00022801"/>
    </source>
</evidence>
<name>A0A9X1QEJ3_9BACT</name>
<reference evidence="9" key="1">
    <citation type="submission" date="2022-01" db="EMBL/GenBank/DDBJ databases">
        <title>Novel species in genus Dyadobacter.</title>
        <authorList>
            <person name="Ma C."/>
        </authorList>
    </citation>
    <scope>NUCLEOTIDE SEQUENCE</scope>
    <source>
        <strain evidence="9">CY357</strain>
    </source>
</reference>